<organism evidence="1 2">
    <name type="scientific">Pelovirga terrestris</name>
    <dbReference type="NCBI Taxonomy" id="2771352"/>
    <lineage>
        <taxon>Bacteria</taxon>
        <taxon>Pseudomonadati</taxon>
        <taxon>Thermodesulfobacteriota</taxon>
        <taxon>Desulfuromonadia</taxon>
        <taxon>Geobacterales</taxon>
        <taxon>Geobacteraceae</taxon>
        <taxon>Pelovirga</taxon>
    </lineage>
</organism>
<proteinExistence type="predicted"/>
<reference evidence="1" key="1">
    <citation type="submission" date="2020-09" db="EMBL/GenBank/DDBJ databases">
        <title>Pelobacter alkaliphilus sp. nov., a novel anaerobic arsenate-reducing bacterium from terrestrial mud volcano.</title>
        <authorList>
            <person name="Khomyakova M.A."/>
            <person name="Merkel A.Y."/>
            <person name="Slobodkin A.I."/>
        </authorList>
    </citation>
    <scope>NUCLEOTIDE SEQUENCE</scope>
    <source>
        <strain evidence="1">M08fum</strain>
    </source>
</reference>
<accession>A0A8J6QY79</accession>
<protein>
    <submittedName>
        <fullName evidence="1">Uncharacterized protein</fullName>
    </submittedName>
</protein>
<keyword evidence="2" id="KW-1185">Reference proteome</keyword>
<gene>
    <name evidence="1" type="ORF">ICT70_09965</name>
</gene>
<dbReference type="RefSeq" id="WP_191156118.1">
    <property type="nucleotide sequence ID" value="NZ_JACWUN010000010.1"/>
</dbReference>
<comment type="caution">
    <text evidence="1">The sequence shown here is derived from an EMBL/GenBank/DDBJ whole genome shotgun (WGS) entry which is preliminary data.</text>
</comment>
<sequence length="135" mass="15313">MTPTACLRRRFEALRRGDYAAIYASYHPQAPFLQHFPDLSSYLVFALEQLTAVTLVAWQCTQKRRLDGGQVECIQVLDCSHEGTISRMVELALLIETSQGWLYHSAQKLDARDVSVPAVLVDFSHFAEASHKVRF</sequence>
<evidence type="ECO:0000313" key="2">
    <source>
        <dbReference type="Proteomes" id="UP000632828"/>
    </source>
</evidence>
<evidence type="ECO:0000313" key="1">
    <source>
        <dbReference type="EMBL" id="MBD1400998.1"/>
    </source>
</evidence>
<dbReference type="AlphaFoldDB" id="A0A8J6QY79"/>
<dbReference type="EMBL" id="JACWUN010000010">
    <property type="protein sequence ID" value="MBD1400998.1"/>
    <property type="molecule type" value="Genomic_DNA"/>
</dbReference>
<dbReference type="Proteomes" id="UP000632828">
    <property type="component" value="Unassembled WGS sequence"/>
</dbReference>
<name>A0A8J6QY79_9BACT</name>